<keyword evidence="3" id="KW-1185">Reference proteome</keyword>
<dbReference type="NCBIfam" id="TIGR02532">
    <property type="entry name" value="IV_pilin_GFxxxE"/>
    <property type="match status" value="1"/>
</dbReference>
<accession>A0ABS5HYR5</accession>
<comment type="caution">
    <text evidence="2">The sequence shown here is derived from an EMBL/GenBank/DDBJ whole genome shotgun (WGS) entry which is preliminary data.</text>
</comment>
<dbReference type="InterPro" id="IPR013362">
    <property type="entry name" value="Pilus_4_PilV"/>
</dbReference>
<evidence type="ECO:0000313" key="2">
    <source>
        <dbReference type="EMBL" id="MBR9726693.1"/>
    </source>
</evidence>
<dbReference type="Proteomes" id="UP000811844">
    <property type="component" value="Unassembled WGS sequence"/>
</dbReference>
<dbReference type="NCBIfam" id="TIGR02523">
    <property type="entry name" value="type_IV_pilV"/>
    <property type="match status" value="1"/>
</dbReference>
<organism evidence="2 3">
    <name type="scientific">Shewanella intestini</name>
    <dbReference type="NCBI Taxonomy" id="2017544"/>
    <lineage>
        <taxon>Bacteria</taxon>
        <taxon>Pseudomonadati</taxon>
        <taxon>Pseudomonadota</taxon>
        <taxon>Gammaproteobacteria</taxon>
        <taxon>Alteromonadales</taxon>
        <taxon>Shewanellaceae</taxon>
        <taxon>Shewanella</taxon>
    </lineage>
</organism>
<evidence type="ECO:0000313" key="3">
    <source>
        <dbReference type="Proteomes" id="UP000811844"/>
    </source>
</evidence>
<dbReference type="InterPro" id="IPR012902">
    <property type="entry name" value="N_methyl_site"/>
</dbReference>
<feature type="transmembrane region" description="Helical" evidence="1">
    <location>
        <begin position="20"/>
        <end position="42"/>
    </location>
</feature>
<keyword evidence="1" id="KW-1133">Transmembrane helix</keyword>
<evidence type="ECO:0000256" key="1">
    <source>
        <dbReference type="SAM" id="Phobius"/>
    </source>
</evidence>
<reference evidence="2 3" key="1">
    <citation type="submission" date="2020-02" db="EMBL/GenBank/DDBJ databases">
        <title>Shewanella WXL01 sp. nov., a marine bacterium isolated from green algae in Luhuitou Fringing Reef (Northern South China Sea).</title>
        <authorList>
            <person name="Wang X."/>
        </authorList>
    </citation>
    <scope>NUCLEOTIDE SEQUENCE [LARGE SCALE GENOMIC DNA]</scope>
    <source>
        <strain evidence="2 3">MCCC 1A01895</strain>
    </source>
</reference>
<keyword evidence="1" id="KW-0472">Membrane</keyword>
<dbReference type="Pfam" id="PF07963">
    <property type="entry name" value="N_methyl"/>
    <property type="match status" value="1"/>
</dbReference>
<gene>
    <name evidence="2" type="primary">pilV</name>
    <name evidence="2" type="ORF">G3R48_01645</name>
</gene>
<keyword evidence="1" id="KW-0812">Transmembrane</keyword>
<protein>
    <submittedName>
        <fullName evidence="2">Type IV pilus modification protein PilV</fullName>
    </submittedName>
</protein>
<sequence length="192" mass="20827">MAIYGGLTLKSIKQNGFSLIEVLVSLVILVVGLIGVFNLHIVSKQGSFESFQQTQASYYANDILNRMRLNVSELANYGSSTGTSYNGKSLIVPGKLCINGAVCNAAEMRQWDLYDWQKSFIGDAEVSQGDSVGGLPVPIACIFVDGNNVSVVMTWQSVRKMSSSDQAQSGNVKACGGTYDKKRIYEIETAIF</sequence>
<dbReference type="RefSeq" id="WP_153660923.1">
    <property type="nucleotide sequence ID" value="NZ_JAAIKR010000001.1"/>
</dbReference>
<proteinExistence type="predicted"/>
<dbReference type="EMBL" id="JAAIKR010000001">
    <property type="protein sequence ID" value="MBR9726693.1"/>
    <property type="molecule type" value="Genomic_DNA"/>
</dbReference>
<name>A0ABS5HYR5_9GAMM</name>